<protein>
    <submittedName>
        <fullName evidence="2">Helix-turn-helix domain-containing protein</fullName>
    </submittedName>
</protein>
<feature type="domain" description="HTH cro/C1-type" evidence="1">
    <location>
        <begin position="7"/>
        <end position="60"/>
    </location>
</feature>
<reference evidence="2" key="1">
    <citation type="submission" date="2022-08" db="EMBL/GenBank/DDBJ databases">
        <title>Complete Genome Sequences of 2 Bosea sp. soil isolates.</title>
        <authorList>
            <person name="Alvarez Arevalo M."/>
            <person name="Sterndorff E.B."/>
            <person name="Faurdal D."/>
            <person name="Joergensen T.S."/>
            <person name="Weber T."/>
        </authorList>
    </citation>
    <scope>NUCLEOTIDE SEQUENCE</scope>
    <source>
        <strain evidence="2">NBC_00436</strain>
    </source>
</reference>
<dbReference type="PROSITE" id="PS50943">
    <property type="entry name" value="HTH_CROC1"/>
    <property type="match status" value="1"/>
</dbReference>
<dbReference type="CDD" id="cd00093">
    <property type="entry name" value="HTH_XRE"/>
    <property type="match status" value="1"/>
</dbReference>
<dbReference type="Pfam" id="PF01381">
    <property type="entry name" value="HTH_3"/>
    <property type="match status" value="1"/>
</dbReference>
<dbReference type="EMBL" id="CP102774">
    <property type="protein sequence ID" value="UZF86879.1"/>
    <property type="molecule type" value="Genomic_DNA"/>
</dbReference>
<evidence type="ECO:0000259" key="1">
    <source>
        <dbReference type="PROSITE" id="PS50943"/>
    </source>
</evidence>
<proteinExistence type="predicted"/>
<evidence type="ECO:0000313" key="2">
    <source>
        <dbReference type="EMBL" id="UZF86879.1"/>
    </source>
</evidence>
<dbReference type="InterPro" id="IPR001387">
    <property type="entry name" value="Cro/C1-type_HTH"/>
</dbReference>
<name>A0A9E8CP76_9HYPH</name>
<dbReference type="GO" id="GO:0003677">
    <property type="term" value="F:DNA binding"/>
    <property type="evidence" value="ECO:0007669"/>
    <property type="project" value="InterPro"/>
</dbReference>
<gene>
    <name evidence="2" type="ORF">NWE54_24500</name>
</gene>
<sequence length="79" mass="8334">MTPAQCRAARGLIDWTQTRLAEAAGVSLSTVRDFETGKRQPLSANVQAMRAAIEAAGVIFVMPGRSGGGGVRLAHRPRS</sequence>
<dbReference type="AlphaFoldDB" id="A0A9E8CP76"/>
<accession>A0A9E8CP76</accession>
<organism evidence="2">
    <name type="scientific">Bosea sp. NBC_00436</name>
    <dbReference type="NCBI Taxonomy" id="2969620"/>
    <lineage>
        <taxon>Bacteria</taxon>
        <taxon>Pseudomonadati</taxon>
        <taxon>Pseudomonadota</taxon>
        <taxon>Alphaproteobacteria</taxon>
        <taxon>Hyphomicrobiales</taxon>
        <taxon>Boseaceae</taxon>
        <taxon>Bosea</taxon>
    </lineage>
</organism>
<dbReference type="InterPro" id="IPR010982">
    <property type="entry name" value="Lambda_DNA-bd_dom_sf"/>
</dbReference>
<dbReference type="Gene3D" id="1.10.260.40">
    <property type="entry name" value="lambda repressor-like DNA-binding domains"/>
    <property type="match status" value="1"/>
</dbReference>
<dbReference type="SUPFAM" id="SSF47413">
    <property type="entry name" value="lambda repressor-like DNA-binding domains"/>
    <property type="match status" value="1"/>
</dbReference>